<organism evidence="2 3">
    <name type="scientific">Providencia rettgeri</name>
    <dbReference type="NCBI Taxonomy" id="587"/>
    <lineage>
        <taxon>Bacteria</taxon>
        <taxon>Pseudomonadati</taxon>
        <taxon>Pseudomonadota</taxon>
        <taxon>Gammaproteobacteria</taxon>
        <taxon>Enterobacterales</taxon>
        <taxon>Morganellaceae</taxon>
        <taxon>Providencia</taxon>
    </lineage>
</organism>
<protein>
    <submittedName>
        <fullName evidence="2">Uncharacterized protein</fullName>
    </submittedName>
</protein>
<dbReference type="RefSeq" id="WP_094960455.1">
    <property type="nucleotide sequence ID" value="NZ_ABDWLN020000036.1"/>
</dbReference>
<reference evidence="1" key="2">
    <citation type="submission" date="2020-05" db="EMBL/GenBank/DDBJ databases">
        <authorList>
            <person name="Delgado-Blas J."/>
        </authorList>
    </citation>
    <scope>NUCLEOTIDE SEQUENCE</scope>
    <source>
        <strain evidence="1">BB1453</strain>
    </source>
</reference>
<gene>
    <name evidence="2" type="ORF">CHI95_00635</name>
    <name evidence="1" type="ORF">GHA_01053</name>
</gene>
<evidence type="ECO:0000313" key="2">
    <source>
        <dbReference type="EMBL" id="OZS76372.1"/>
    </source>
</evidence>
<comment type="caution">
    <text evidence="2">The sequence shown here is derived from an EMBL/GenBank/DDBJ whole genome shotgun (WGS) entry which is preliminary data.</text>
</comment>
<evidence type="ECO:0000313" key="1">
    <source>
        <dbReference type="EMBL" id="CAB5676836.1"/>
    </source>
</evidence>
<name>A0A264VYF8_PRORE</name>
<reference evidence="2 3" key="1">
    <citation type="submission" date="2017-07" db="EMBL/GenBank/DDBJ databases">
        <title>blaIMP-27 on transferable plasmids in Proteus mirabilis and Providencia rettgeri.</title>
        <authorList>
            <person name="Potter R."/>
        </authorList>
    </citation>
    <scope>NUCLEOTIDE SEQUENCE [LARGE SCALE GENOMIC DNA]</scope>
    <source>
        <strain evidence="2 3">PR1</strain>
    </source>
</reference>
<dbReference type="EMBL" id="CAHPSF010000002">
    <property type="protein sequence ID" value="CAB5676836.1"/>
    <property type="molecule type" value="Genomic_DNA"/>
</dbReference>
<accession>A0A264VYF8</accession>
<dbReference type="EMBL" id="NOWC01000001">
    <property type="protein sequence ID" value="OZS76372.1"/>
    <property type="molecule type" value="Genomic_DNA"/>
</dbReference>
<dbReference type="GeneID" id="92274637"/>
<proteinExistence type="predicted"/>
<sequence length="108" mass="12784">MGVEFHITRAECWFDSESNPISSDEWLALVEQDPELKINAINGEFNALWFGNSTYEEPWLDWYEGRIYTKWPDTALYIKMLEIAKKLHAKVMDDECGIYDKPESWIYP</sequence>
<evidence type="ECO:0000313" key="3">
    <source>
        <dbReference type="Proteomes" id="UP000216001"/>
    </source>
</evidence>
<dbReference type="AlphaFoldDB" id="A0A264VYF8"/>
<dbReference type="Proteomes" id="UP000216001">
    <property type="component" value="Unassembled WGS sequence"/>
</dbReference>
<dbReference type="Proteomes" id="UP000834611">
    <property type="component" value="Unassembled WGS sequence"/>
</dbReference>